<dbReference type="Gene3D" id="1.10.10.2840">
    <property type="entry name" value="PucR C-terminal helix-turn-helix domain"/>
    <property type="match status" value="1"/>
</dbReference>
<dbReference type="AlphaFoldDB" id="A0A6G3T7D8"/>
<comment type="caution">
    <text evidence="2">The sequence shown here is derived from an EMBL/GenBank/DDBJ whole genome shotgun (WGS) entry which is preliminary data.</text>
</comment>
<gene>
    <name evidence="2" type="ORF">G3I66_05420</name>
</gene>
<dbReference type="EMBL" id="JAAGMQ010000149">
    <property type="protein sequence ID" value="NEC32620.1"/>
    <property type="molecule type" value="Genomic_DNA"/>
</dbReference>
<protein>
    <submittedName>
        <fullName evidence="2">PucR family transcriptional regulator</fullName>
    </submittedName>
</protein>
<evidence type="ECO:0000259" key="1">
    <source>
        <dbReference type="Pfam" id="PF13556"/>
    </source>
</evidence>
<dbReference type="Proteomes" id="UP000475666">
    <property type="component" value="Unassembled WGS sequence"/>
</dbReference>
<name>A0A6G3T7D8_9ACTN</name>
<dbReference type="InterPro" id="IPR042070">
    <property type="entry name" value="PucR_C-HTH_sf"/>
</dbReference>
<reference evidence="2 3" key="1">
    <citation type="submission" date="2020-01" db="EMBL/GenBank/DDBJ databases">
        <title>Insect and environment-associated Actinomycetes.</title>
        <authorList>
            <person name="Currrie C."/>
            <person name="Chevrette M."/>
            <person name="Carlson C."/>
            <person name="Stubbendieck R."/>
            <person name="Wendt-Pienkowski E."/>
        </authorList>
    </citation>
    <scope>NUCLEOTIDE SEQUENCE [LARGE SCALE GENOMIC DNA]</scope>
    <source>
        <strain evidence="2 3">SID7739</strain>
    </source>
</reference>
<dbReference type="PANTHER" id="PTHR33744">
    <property type="entry name" value="CARBOHYDRATE DIACID REGULATOR"/>
    <property type="match status" value="1"/>
</dbReference>
<dbReference type="InterPro" id="IPR051448">
    <property type="entry name" value="CdaR-like_regulators"/>
</dbReference>
<evidence type="ECO:0000313" key="3">
    <source>
        <dbReference type="Proteomes" id="UP000475666"/>
    </source>
</evidence>
<dbReference type="PANTHER" id="PTHR33744:SF1">
    <property type="entry name" value="DNA-BINDING TRANSCRIPTIONAL ACTIVATOR ADER"/>
    <property type="match status" value="1"/>
</dbReference>
<feature type="domain" description="PucR C-terminal helix-turn-helix" evidence="1">
    <location>
        <begin position="95"/>
        <end position="153"/>
    </location>
</feature>
<accession>A0A6G3T7D8</accession>
<organism evidence="2 3">
    <name type="scientific">Streptomyces rubrogriseus</name>
    <dbReference type="NCBI Taxonomy" id="194673"/>
    <lineage>
        <taxon>Bacteria</taxon>
        <taxon>Bacillati</taxon>
        <taxon>Actinomycetota</taxon>
        <taxon>Actinomycetes</taxon>
        <taxon>Kitasatosporales</taxon>
        <taxon>Streptomycetaceae</taxon>
        <taxon>Streptomyces</taxon>
        <taxon>Streptomyces violaceoruber group</taxon>
    </lineage>
</organism>
<dbReference type="Pfam" id="PF13556">
    <property type="entry name" value="HTH_30"/>
    <property type="match status" value="1"/>
</dbReference>
<proteinExistence type="predicted"/>
<evidence type="ECO:0000313" key="2">
    <source>
        <dbReference type="EMBL" id="NEC32620.1"/>
    </source>
</evidence>
<dbReference type="InterPro" id="IPR025736">
    <property type="entry name" value="PucR_C-HTH_dom"/>
</dbReference>
<sequence>MLRRVRRALAELPTGWRLVAGIGRPRQGPGGLADTLTEARNAARLAAARDVRPSVEHTDELGVGRLLAAWQQSDITRAFAETALAPLGGPEHAHLLTTLRVFLEHGGSAAATARALGLHRNTVAARLRQVRERLGVPLDDPSNRLALQMACRALTSP</sequence>